<comment type="subcellular location">
    <subcellularLocation>
        <location evidence="13">Cytoplasm</location>
    </subcellularLocation>
</comment>
<dbReference type="GO" id="GO:0004829">
    <property type="term" value="F:threonine-tRNA ligase activity"/>
    <property type="evidence" value="ECO:0007669"/>
    <property type="project" value="UniProtKB-UniRule"/>
</dbReference>
<keyword evidence="7 13" id="KW-0862">Zinc</keyword>
<comment type="catalytic activity">
    <reaction evidence="12 13">
        <text>tRNA(Thr) + L-threonine + ATP = L-threonyl-tRNA(Thr) + AMP + diphosphate + H(+)</text>
        <dbReference type="Rhea" id="RHEA:24624"/>
        <dbReference type="Rhea" id="RHEA-COMP:9670"/>
        <dbReference type="Rhea" id="RHEA-COMP:9704"/>
        <dbReference type="ChEBI" id="CHEBI:15378"/>
        <dbReference type="ChEBI" id="CHEBI:30616"/>
        <dbReference type="ChEBI" id="CHEBI:33019"/>
        <dbReference type="ChEBI" id="CHEBI:57926"/>
        <dbReference type="ChEBI" id="CHEBI:78442"/>
        <dbReference type="ChEBI" id="CHEBI:78534"/>
        <dbReference type="ChEBI" id="CHEBI:456215"/>
        <dbReference type="EC" id="6.1.1.3"/>
    </reaction>
</comment>
<proteinExistence type="inferred from homology"/>
<dbReference type="Pfam" id="PF02824">
    <property type="entry name" value="TGS"/>
    <property type="match status" value="1"/>
</dbReference>
<dbReference type="RefSeq" id="WP_082633603.1">
    <property type="nucleotide sequence ID" value="NZ_LN885086.1"/>
</dbReference>
<gene>
    <name evidence="13 16" type="primary">thrS</name>
    <name evidence="16" type="ORF">NITINOP_1269</name>
</gene>
<name>A0A0S4KV23_9BACT</name>
<dbReference type="SUPFAM" id="SSF55186">
    <property type="entry name" value="ThrRS/AlaRS common domain"/>
    <property type="match status" value="1"/>
</dbReference>
<dbReference type="FunFam" id="3.30.980.10:FF:000005">
    <property type="entry name" value="Threonyl-tRNA synthetase, mitochondrial"/>
    <property type="match status" value="1"/>
</dbReference>
<evidence type="ECO:0000256" key="13">
    <source>
        <dbReference type="HAMAP-Rule" id="MF_00184"/>
    </source>
</evidence>
<dbReference type="InterPro" id="IPR045864">
    <property type="entry name" value="aa-tRNA-synth_II/BPL/LPL"/>
</dbReference>
<reference evidence="17" key="1">
    <citation type="submission" date="2015-09" db="EMBL/GenBank/DDBJ databases">
        <authorList>
            <person name="Daims H."/>
        </authorList>
    </citation>
    <scope>NUCLEOTIDE SEQUENCE [LARGE SCALE GENOMIC DNA]</scope>
</reference>
<dbReference type="SUPFAM" id="SSF52954">
    <property type="entry name" value="Class II aaRS ABD-related"/>
    <property type="match status" value="1"/>
</dbReference>
<evidence type="ECO:0000256" key="11">
    <source>
        <dbReference type="ARBA" id="ARBA00023146"/>
    </source>
</evidence>
<dbReference type="Gene3D" id="3.40.50.800">
    <property type="entry name" value="Anticodon-binding domain"/>
    <property type="match status" value="1"/>
</dbReference>
<protein>
    <recommendedName>
        <fullName evidence="13">Threonine--tRNA ligase</fullName>
        <ecNumber evidence="13">6.1.1.3</ecNumber>
    </recommendedName>
    <alternativeName>
        <fullName evidence="13">Threonyl-tRNA synthetase</fullName>
        <shortName evidence="13">ThrRS</shortName>
    </alternativeName>
</protein>
<feature type="domain" description="Aminoacyl-transfer RNA synthetases class-II family profile" evidence="14">
    <location>
        <begin position="241"/>
        <end position="534"/>
    </location>
</feature>
<evidence type="ECO:0000259" key="14">
    <source>
        <dbReference type="PROSITE" id="PS50862"/>
    </source>
</evidence>
<feature type="binding site" evidence="13">
    <location>
        <position position="511"/>
    </location>
    <ligand>
        <name>Zn(2+)</name>
        <dbReference type="ChEBI" id="CHEBI:29105"/>
        <note>catalytic</note>
    </ligand>
</feature>
<dbReference type="HAMAP" id="MF_00184">
    <property type="entry name" value="Thr_tRNA_synth"/>
    <property type="match status" value="1"/>
</dbReference>
<feature type="binding site" evidence="13">
    <location>
        <position position="334"/>
    </location>
    <ligand>
        <name>Zn(2+)</name>
        <dbReference type="ChEBI" id="CHEBI:29105"/>
        <note>catalytic</note>
    </ligand>
</feature>
<dbReference type="CDD" id="cd01667">
    <property type="entry name" value="TGS_ThrRS"/>
    <property type="match status" value="1"/>
</dbReference>
<dbReference type="EMBL" id="LN885086">
    <property type="protein sequence ID" value="CUQ66244.1"/>
    <property type="molecule type" value="Genomic_DNA"/>
</dbReference>
<dbReference type="Proteomes" id="UP000066284">
    <property type="component" value="Chromosome 1"/>
</dbReference>
<dbReference type="InterPro" id="IPR036621">
    <property type="entry name" value="Anticodon-bd_dom_sf"/>
</dbReference>
<dbReference type="InterPro" id="IPR033728">
    <property type="entry name" value="ThrRS_core"/>
</dbReference>
<keyword evidence="6 13" id="KW-0547">Nucleotide-binding</keyword>
<keyword evidence="17" id="KW-1185">Reference proteome</keyword>
<evidence type="ECO:0000256" key="5">
    <source>
        <dbReference type="ARBA" id="ARBA00022723"/>
    </source>
</evidence>
<dbReference type="PANTHER" id="PTHR11451:SF44">
    <property type="entry name" value="THREONINE--TRNA LIGASE, CHLOROPLASTIC_MITOCHONDRIAL 2"/>
    <property type="match status" value="1"/>
</dbReference>
<evidence type="ECO:0000256" key="3">
    <source>
        <dbReference type="ARBA" id="ARBA00022555"/>
    </source>
</evidence>
<keyword evidence="9 13" id="KW-0694">RNA-binding</keyword>
<evidence type="ECO:0000256" key="8">
    <source>
        <dbReference type="ARBA" id="ARBA00022840"/>
    </source>
</evidence>
<dbReference type="SUPFAM" id="SSF81271">
    <property type="entry name" value="TGS-like"/>
    <property type="match status" value="1"/>
</dbReference>
<dbReference type="FunFam" id="3.40.50.800:FF:000001">
    <property type="entry name" value="Threonine--tRNA ligase"/>
    <property type="match status" value="1"/>
</dbReference>
<dbReference type="GO" id="GO:0005737">
    <property type="term" value="C:cytoplasm"/>
    <property type="evidence" value="ECO:0007669"/>
    <property type="project" value="UniProtKB-SubCell"/>
</dbReference>
<comment type="cofactor">
    <cofactor evidence="13">
        <name>Zn(2+)</name>
        <dbReference type="ChEBI" id="CHEBI:29105"/>
    </cofactor>
    <text evidence="13">Binds 1 zinc ion per subunit.</text>
</comment>
<comment type="subunit">
    <text evidence="13">Homodimer.</text>
</comment>
<keyword evidence="3 13" id="KW-0820">tRNA-binding</keyword>
<dbReference type="GO" id="GO:0000049">
    <property type="term" value="F:tRNA binding"/>
    <property type="evidence" value="ECO:0007669"/>
    <property type="project" value="UniProtKB-KW"/>
</dbReference>
<dbReference type="Gene3D" id="3.30.930.10">
    <property type="entry name" value="Bira Bifunctional Protein, Domain 2"/>
    <property type="match status" value="1"/>
</dbReference>
<dbReference type="NCBIfam" id="TIGR00418">
    <property type="entry name" value="thrS"/>
    <property type="match status" value="1"/>
</dbReference>
<dbReference type="FunFam" id="3.30.54.20:FF:000002">
    <property type="entry name" value="Threonine--tRNA ligase"/>
    <property type="match status" value="1"/>
</dbReference>
<dbReference type="CDD" id="cd00860">
    <property type="entry name" value="ThrRS_anticodon"/>
    <property type="match status" value="1"/>
</dbReference>
<dbReference type="Pfam" id="PF00587">
    <property type="entry name" value="tRNA-synt_2b"/>
    <property type="match status" value="1"/>
</dbReference>
<dbReference type="KEGG" id="nio:NITINOP_1269"/>
<feature type="domain" description="TGS" evidence="15">
    <location>
        <begin position="1"/>
        <end position="60"/>
    </location>
</feature>
<dbReference type="InterPro" id="IPR012947">
    <property type="entry name" value="tRNA_SAD"/>
</dbReference>
<evidence type="ECO:0000256" key="6">
    <source>
        <dbReference type="ARBA" id="ARBA00022741"/>
    </source>
</evidence>
<organism evidence="16 17">
    <name type="scientific">Candidatus Nitrospira inopinata</name>
    <dbReference type="NCBI Taxonomy" id="1715989"/>
    <lineage>
        <taxon>Bacteria</taxon>
        <taxon>Pseudomonadati</taxon>
        <taxon>Nitrospirota</taxon>
        <taxon>Nitrospiria</taxon>
        <taxon>Nitrospirales</taxon>
        <taxon>Nitrospiraceae</taxon>
        <taxon>Nitrospira</taxon>
    </lineage>
</organism>
<evidence type="ECO:0000256" key="7">
    <source>
        <dbReference type="ARBA" id="ARBA00022833"/>
    </source>
</evidence>
<accession>A0A0S4KV23</accession>
<dbReference type="InterPro" id="IPR006195">
    <property type="entry name" value="aa-tRNA-synth_II"/>
</dbReference>
<dbReference type="GO" id="GO:0046872">
    <property type="term" value="F:metal ion binding"/>
    <property type="evidence" value="ECO:0007669"/>
    <property type="project" value="UniProtKB-KW"/>
</dbReference>
<keyword evidence="5 13" id="KW-0479">Metal-binding</keyword>
<keyword evidence="2 13" id="KW-0963">Cytoplasm</keyword>
<comment type="caution">
    <text evidence="13">Lacks conserved residue(s) required for the propagation of feature annotation.</text>
</comment>
<dbReference type="EC" id="6.1.1.3" evidence="13"/>
<dbReference type="STRING" id="1715989.NITINOP_1269"/>
<dbReference type="InterPro" id="IPR002320">
    <property type="entry name" value="Thr-tRNA-ligase_IIa"/>
</dbReference>
<keyword evidence="10 13" id="KW-0648">Protein biosynthesis</keyword>
<dbReference type="InterPro" id="IPR012676">
    <property type="entry name" value="TGS-like"/>
</dbReference>
<dbReference type="InterPro" id="IPR004154">
    <property type="entry name" value="Anticodon-bd"/>
</dbReference>
<evidence type="ECO:0000313" key="17">
    <source>
        <dbReference type="Proteomes" id="UP000066284"/>
    </source>
</evidence>
<dbReference type="Pfam" id="PF07973">
    <property type="entry name" value="tRNA_SAD"/>
    <property type="match status" value="1"/>
</dbReference>
<comment type="similarity">
    <text evidence="1 13">Belongs to the class-II aminoacyl-tRNA synthetase family.</text>
</comment>
<evidence type="ECO:0000256" key="2">
    <source>
        <dbReference type="ARBA" id="ARBA00022490"/>
    </source>
</evidence>
<dbReference type="InterPro" id="IPR018163">
    <property type="entry name" value="Thr/Ala-tRNA-synth_IIc_edit"/>
</dbReference>
<evidence type="ECO:0000256" key="9">
    <source>
        <dbReference type="ARBA" id="ARBA00022884"/>
    </source>
</evidence>
<evidence type="ECO:0000256" key="10">
    <source>
        <dbReference type="ARBA" id="ARBA00022917"/>
    </source>
</evidence>
<dbReference type="CDD" id="cd00771">
    <property type="entry name" value="ThrRS_core"/>
    <property type="match status" value="1"/>
</dbReference>
<feature type="binding site" evidence="13">
    <location>
        <position position="385"/>
    </location>
    <ligand>
        <name>Zn(2+)</name>
        <dbReference type="ChEBI" id="CHEBI:29105"/>
        <note>catalytic</note>
    </ligand>
</feature>
<dbReference type="PANTHER" id="PTHR11451">
    <property type="entry name" value="THREONINE-TRNA LIGASE"/>
    <property type="match status" value="1"/>
</dbReference>
<dbReference type="InterPro" id="IPR002314">
    <property type="entry name" value="aa-tRNA-synt_IIb"/>
</dbReference>
<dbReference type="SUPFAM" id="SSF55681">
    <property type="entry name" value="Class II aaRS and biotin synthetases"/>
    <property type="match status" value="1"/>
</dbReference>
<dbReference type="OrthoDB" id="9802304at2"/>
<sequence>MKVTVKDGPSGDVRTGQTVGAALSALGVSVGIDIVAARVNGSVVDLSTPLREDAVIEPLRFDSPEGRDVYRHSSTHIMAQAVKELFPTAQLTIGPALEDGFYYDFAYERPFTPDDLEKIEERAREILKRNLTITRKELSKQEAIEFFQVRGERYKVELIENFPEGELVSIYAQGDFVDLCRGPHVPSTGHIGALKLLSTAGAYWRGDERNPMLQRIYGTSFPTKEELEAHLARLEEIKRRDHRKVGKDLDLISVQDEIGPGLVLWHPKGAMIRLLIENFWREQHIKDGYELVYSPHVARLDLWKTSGHVDFYRENMFAAMKVEGSDYQLKPMNCPYHIMIYKSHLRSYRDLPIRYGELGTVYRYERTGVLHGLLRVRGFTQDDAHIFCRPDQMETEVSRVLDFTFLMLRTFGFAEFEVFLSTRPKESVGSDEHWTQATGALEAAIKNRHITYRVDQGGGAFYGPKIDIKIKDALGRSWQCSTIQVDFNNPERFKLSYIGEDGKAHQPIMIHRALLGSIERFFGILIEHYGGAFPTWLAPVQATVMNITDHQRDYVAAVAAELKAAGFRAEADLRNEKIGFKIREAEKAKVPFMLVAGDREVQGKTVSVRGRSGANLGNMTVSGVIDLLRAETARARPNVQPVQGGGISFPNCA</sequence>
<keyword evidence="8 13" id="KW-0067">ATP-binding</keyword>
<evidence type="ECO:0000256" key="12">
    <source>
        <dbReference type="ARBA" id="ARBA00049515"/>
    </source>
</evidence>
<dbReference type="AlphaFoldDB" id="A0A0S4KV23"/>
<evidence type="ECO:0000256" key="1">
    <source>
        <dbReference type="ARBA" id="ARBA00008226"/>
    </source>
</evidence>
<evidence type="ECO:0000259" key="15">
    <source>
        <dbReference type="PROSITE" id="PS51880"/>
    </source>
</evidence>
<dbReference type="PRINTS" id="PR01047">
    <property type="entry name" value="TRNASYNTHTHR"/>
</dbReference>
<keyword evidence="11 13" id="KW-0030">Aminoacyl-tRNA synthetase</keyword>
<dbReference type="Gene3D" id="3.10.20.30">
    <property type="match status" value="1"/>
</dbReference>
<dbReference type="SMART" id="SM00863">
    <property type="entry name" value="tRNA_SAD"/>
    <property type="match status" value="1"/>
</dbReference>
<keyword evidence="4 13" id="KW-0436">Ligase</keyword>
<dbReference type="GO" id="GO:0006435">
    <property type="term" value="P:threonyl-tRNA aminoacylation"/>
    <property type="evidence" value="ECO:0007669"/>
    <property type="project" value="UniProtKB-UniRule"/>
</dbReference>
<dbReference type="PROSITE" id="PS50862">
    <property type="entry name" value="AA_TRNA_LIGASE_II"/>
    <property type="match status" value="1"/>
</dbReference>
<dbReference type="Gene3D" id="3.30.54.20">
    <property type="match status" value="1"/>
</dbReference>
<dbReference type="Gene3D" id="3.30.980.10">
    <property type="entry name" value="Threonyl-trna Synthetase, Chain A, domain 2"/>
    <property type="match status" value="1"/>
</dbReference>
<dbReference type="Pfam" id="PF03129">
    <property type="entry name" value="HGTP_anticodon"/>
    <property type="match status" value="1"/>
</dbReference>
<dbReference type="InterPro" id="IPR012675">
    <property type="entry name" value="Beta-grasp_dom_sf"/>
</dbReference>
<dbReference type="InterPro" id="IPR047246">
    <property type="entry name" value="ThrRS_anticodon"/>
</dbReference>
<dbReference type="FunFam" id="3.30.930.10:FF:000002">
    <property type="entry name" value="Threonine--tRNA ligase"/>
    <property type="match status" value="1"/>
</dbReference>
<dbReference type="PROSITE" id="PS51880">
    <property type="entry name" value="TGS"/>
    <property type="match status" value="1"/>
</dbReference>
<evidence type="ECO:0000313" key="16">
    <source>
        <dbReference type="EMBL" id="CUQ66244.1"/>
    </source>
</evidence>
<dbReference type="GO" id="GO:0005524">
    <property type="term" value="F:ATP binding"/>
    <property type="evidence" value="ECO:0007669"/>
    <property type="project" value="UniProtKB-UniRule"/>
</dbReference>
<evidence type="ECO:0000256" key="4">
    <source>
        <dbReference type="ARBA" id="ARBA00022598"/>
    </source>
</evidence>
<dbReference type="InterPro" id="IPR004095">
    <property type="entry name" value="TGS"/>
</dbReference>